<dbReference type="EMBL" id="JAUTDP010000016">
    <property type="protein sequence ID" value="KAK3388370.1"/>
    <property type="molecule type" value="Genomic_DNA"/>
</dbReference>
<dbReference type="Proteomes" id="UP001281003">
    <property type="component" value="Unassembled WGS sequence"/>
</dbReference>
<dbReference type="AlphaFoldDB" id="A0AAE0NVH4"/>
<sequence>MRIAELTVPEDKRIGTVTKSVSAIYPSGTQTIRNLARVSRRMNAIANKIMYRSIVIADSETGILLLQSLLLFPHNRNLVQHLEVRPPAREIGLGPPLAEPSRFFNFNEVLQTIYESESQHPQLPRGLLRVLRQDLRNLTPQETWETGRYPRGGFNMVTAIISYICNSLISFKIRTMGEWSGSTCTLTKAPPGILLHSCIQHLVTFGHLHILNLDVSVAYDVSHVSFCLGCRWKCPPNIRELTLRHEDASLSRNFVHNILNSHWRSFGTFLFENRFFFVHCYPSLRKLRLLGGFDHAGLSDPSNLFSLQTSVLSLSDWNTNLAGNDLGDFDLAGLPDPSNLFTLSFPPKAGWNDILPLFQQLTHLEFAGYGDPCPPDDRHRMTWPDNRYRYGPKKTFSCLAKLPNLQYLKLPLLDLFPSAFPDTHEALRQLLYPDAVDGFVPNYGAPYHCRLPRLMMIEAAESLASSLDTGLGIRHNIEQKLREAAGGPRGEIPRDLERVDLYYYVRDTDLIKDPRERWAKSGQYAHLSRQEIERLERKLWREGGWFPTKEVVLTWRRNY</sequence>
<name>A0AAE0NVH4_SORBR</name>
<reference evidence="1" key="1">
    <citation type="journal article" date="2023" name="Mol. Phylogenet. Evol.">
        <title>Genome-scale phylogeny and comparative genomics of the fungal order Sordariales.</title>
        <authorList>
            <person name="Hensen N."/>
            <person name="Bonometti L."/>
            <person name="Westerberg I."/>
            <person name="Brannstrom I.O."/>
            <person name="Guillou S."/>
            <person name="Cros-Aarteil S."/>
            <person name="Calhoun S."/>
            <person name="Haridas S."/>
            <person name="Kuo A."/>
            <person name="Mondo S."/>
            <person name="Pangilinan J."/>
            <person name="Riley R."/>
            <person name="LaButti K."/>
            <person name="Andreopoulos B."/>
            <person name="Lipzen A."/>
            <person name="Chen C."/>
            <person name="Yan M."/>
            <person name="Daum C."/>
            <person name="Ng V."/>
            <person name="Clum A."/>
            <person name="Steindorff A."/>
            <person name="Ohm R.A."/>
            <person name="Martin F."/>
            <person name="Silar P."/>
            <person name="Natvig D.O."/>
            <person name="Lalanne C."/>
            <person name="Gautier V."/>
            <person name="Ament-Velasquez S.L."/>
            <person name="Kruys A."/>
            <person name="Hutchinson M.I."/>
            <person name="Powell A.J."/>
            <person name="Barry K."/>
            <person name="Miller A.N."/>
            <person name="Grigoriev I.V."/>
            <person name="Debuchy R."/>
            <person name="Gladieux P."/>
            <person name="Hiltunen Thoren M."/>
            <person name="Johannesson H."/>
        </authorList>
    </citation>
    <scope>NUCLEOTIDE SEQUENCE</scope>
    <source>
        <strain evidence="1">FGSC 1904</strain>
    </source>
</reference>
<reference evidence="1" key="2">
    <citation type="submission" date="2023-07" db="EMBL/GenBank/DDBJ databases">
        <authorList>
            <consortium name="Lawrence Berkeley National Laboratory"/>
            <person name="Haridas S."/>
            <person name="Hensen N."/>
            <person name="Bonometti L."/>
            <person name="Westerberg I."/>
            <person name="Brannstrom I.O."/>
            <person name="Guillou S."/>
            <person name="Cros-Aarteil S."/>
            <person name="Calhoun S."/>
            <person name="Kuo A."/>
            <person name="Mondo S."/>
            <person name="Pangilinan J."/>
            <person name="Riley R."/>
            <person name="LaButti K."/>
            <person name="Andreopoulos B."/>
            <person name="Lipzen A."/>
            <person name="Chen C."/>
            <person name="Yanf M."/>
            <person name="Daum C."/>
            <person name="Ng V."/>
            <person name="Clum A."/>
            <person name="Steindorff A."/>
            <person name="Ohm R."/>
            <person name="Martin F."/>
            <person name="Silar P."/>
            <person name="Natvig D."/>
            <person name="Lalanne C."/>
            <person name="Gautier V."/>
            <person name="Ament-velasquez S.L."/>
            <person name="Kruys A."/>
            <person name="Hutchinson M.I."/>
            <person name="Powell A.J."/>
            <person name="Barry K."/>
            <person name="Miller A.N."/>
            <person name="Grigoriev I.V."/>
            <person name="Debuchy R."/>
            <person name="Gladieux P."/>
            <person name="Thoren M.H."/>
            <person name="Johannesson H."/>
        </authorList>
    </citation>
    <scope>NUCLEOTIDE SEQUENCE</scope>
    <source>
        <strain evidence="1">FGSC 1904</strain>
    </source>
</reference>
<gene>
    <name evidence="1" type="ORF">B0T20DRAFT_397883</name>
</gene>
<evidence type="ECO:0000313" key="2">
    <source>
        <dbReference type="Proteomes" id="UP001281003"/>
    </source>
</evidence>
<evidence type="ECO:0000313" key="1">
    <source>
        <dbReference type="EMBL" id="KAK3388370.1"/>
    </source>
</evidence>
<protein>
    <submittedName>
        <fullName evidence="1">Uncharacterized protein</fullName>
    </submittedName>
</protein>
<keyword evidence="2" id="KW-1185">Reference proteome</keyword>
<accession>A0AAE0NVH4</accession>
<organism evidence="1 2">
    <name type="scientific">Sordaria brevicollis</name>
    <dbReference type="NCBI Taxonomy" id="83679"/>
    <lineage>
        <taxon>Eukaryota</taxon>
        <taxon>Fungi</taxon>
        <taxon>Dikarya</taxon>
        <taxon>Ascomycota</taxon>
        <taxon>Pezizomycotina</taxon>
        <taxon>Sordariomycetes</taxon>
        <taxon>Sordariomycetidae</taxon>
        <taxon>Sordariales</taxon>
        <taxon>Sordariaceae</taxon>
        <taxon>Sordaria</taxon>
    </lineage>
</organism>
<proteinExistence type="predicted"/>
<comment type="caution">
    <text evidence="1">The sequence shown here is derived from an EMBL/GenBank/DDBJ whole genome shotgun (WGS) entry which is preliminary data.</text>
</comment>